<reference evidence="2" key="1">
    <citation type="submission" date="2020-03" db="EMBL/GenBank/DDBJ databases">
        <title>The deep terrestrial virosphere.</title>
        <authorList>
            <person name="Holmfeldt K."/>
            <person name="Nilsson E."/>
            <person name="Simone D."/>
            <person name="Lopez-Fernandez M."/>
            <person name="Wu X."/>
            <person name="de Brujin I."/>
            <person name="Lundin D."/>
            <person name="Andersson A."/>
            <person name="Bertilsson S."/>
            <person name="Dopson M."/>
        </authorList>
    </citation>
    <scope>NUCLEOTIDE SEQUENCE</scope>
    <source>
        <strain evidence="2">MM415B02339</strain>
    </source>
</reference>
<dbReference type="AlphaFoldDB" id="A0A6M3KSM4"/>
<dbReference type="Pfam" id="PF02195">
    <property type="entry name" value="ParB_N"/>
    <property type="match status" value="1"/>
</dbReference>
<dbReference type="SUPFAM" id="SSF110849">
    <property type="entry name" value="ParB/Sulfiredoxin"/>
    <property type="match status" value="1"/>
</dbReference>
<dbReference type="SMART" id="SM00470">
    <property type="entry name" value="ParB"/>
    <property type="match status" value="1"/>
</dbReference>
<evidence type="ECO:0000259" key="1">
    <source>
        <dbReference type="SMART" id="SM00470"/>
    </source>
</evidence>
<name>A0A6M3KSM4_9ZZZZ</name>
<accession>A0A6M3KSM4</accession>
<organism evidence="2">
    <name type="scientific">viral metagenome</name>
    <dbReference type="NCBI Taxonomy" id="1070528"/>
    <lineage>
        <taxon>unclassified sequences</taxon>
        <taxon>metagenomes</taxon>
        <taxon>organismal metagenomes</taxon>
    </lineage>
</organism>
<dbReference type="Gene3D" id="3.90.1530.10">
    <property type="entry name" value="Conserved hypothetical protein from pyrococcus furiosus pfu- 392566-001, ParB domain"/>
    <property type="match status" value="1"/>
</dbReference>
<protein>
    <recommendedName>
        <fullName evidence="1">ParB-like N-terminal domain-containing protein</fullName>
    </recommendedName>
</protein>
<dbReference type="EMBL" id="MT142538">
    <property type="protein sequence ID" value="QJA84860.1"/>
    <property type="molecule type" value="Genomic_DNA"/>
</dbReference>
<proteinExistence type="predicted"/>
<evidence type="ECO:0000313" key="2">
    <source>
        <dbReference type="EMBL" id="QJA84860.1"/>
    </source>
</evidence>
<sequence>MNKIAPGLAHLAVPIVEISPDPINANTHGKRSIASLKYSLDRFGQRKPIVVQKDGMVIRAGHGVVTAASELGWDEVAALVVDEADVEATGFALVDNRSAQLSEWNLEMLSESFKIVEGTFDFGELGWDNFEVGFITDLDFVTPKADPTQKGRDFGVHRLVFSPDQWEALAKALGGSPTAELVIKAVLS</sequence>
<dbReference type="InterPro" id="IPR036086">
    <property type="entry name" value="ParB/Sulfiredoxin_sf"/>
</dbReference>
<dbReference type="InterPro" id="IPR003115">
    <property type="entry name" value="ParB_N"/>
</dbReference>
<feature type="domain" description="ParB-like N-terminal" evidence="1">
    <location>
        <begin position="11"/>
        <end position="97"/>
    </location>
</feature>
<gene>
    <name evidence="2" type="ORF">MM415B02339_0002</name>
</gene>